<evidence type="ECO:0000256" key="1">
    <source>
        <dbReference type="ARBA" id="ARBA00001678"/>
    </source>
</evidence>
<dbReference type="InterPro" id="IPR001547">
    <property type="entry name" value="Glyco_hydro_5"/>
</dbReference>
<name>A0A934PUC0_9SPHI</name>
<dbReference type="Proteomes" id="UP000613193">
    <property type="component" value="Unassembled WGS sequence"/>
</dbReference>
<gene>
    <name evidence="6" type="ORF">I5M19_10405</name>
</gene>
<dbReference type="GO" id="GO:0016985">
    <property type="term" value="F:mannan endo-1,4-beta-mannosidase activity"/>
    <property type="evidence" value="ECO:0007669"/>
    <property type="project" value="TreeGrafter"/>
</dbReference>
<sequence>MRSTFFFKITCTLLIVGFGLKSTLAQTFITVKNGHFKNGKSDYYYIGSNFWYGAILGAENGNRVRLKRELDLLKANGVNNLRILVGADGPTRASKVSPSLQTAAGVYNDDILAGLDYLLAEMGKRNMKAVLYLTNSWEWSGGYSQYLEWAGKGKAPVPSVDGWDTFTNYVAQFVECDSCKQLVKKHIGYILKRTNRYTKIKYVNDPAIMAWQIANEPRAFSETGKASFAEWIKETARYIKSIDNNHLVSTGSEGQSGSEGDINLWKDIHSEPAIDYLTIHIWPNNWGWLNKNDMSATLQTAITNTKDYLDKHLIIAKELNKPLVLEEFGLPRDSMKFLANEPTTLRDIYYKSIFEWVYKSAENHGVFAGCNFWAWGGTGRPANGHVFWQKGDDYLGDPAQEEQGLNSVFDTDTTVELIKQYNKKLNK</sequence>
<dbReference type="PANTHER" id="PTHR31451:SF40">
    <property type="entry name" value="GLYCOSIDE HYDROLASE FAMILY 5 DOMAIN-CONTAINING PROTEIN"/>
    <property type="match status" value="1"/>
</dbReference>
<protein>
    <recommendedName>
        <fullName evidence="2">mannan endo-1,4-beta-mannosidase</fullName>
        <ecNumber evidence="2">3.2.1.78</ecNumber>
    </recommendedName>
</protein>
<dbReference type="RefSeq" id="WP_200066268.1">
    <property type="nucleotide sequence ID" value="NZ_JAEHFW010000002.1"/>
</dbReference>
<feature type="domain" description="Glycoside hydrolase family 5" evidence="5">
    <location>
        <begin position="27"/>
        <end position="427"/>
    </location>
</feature>
<reference evidence="6" key="1">
    <citation type="submission" date="2020-12" db="EMBL/GenBank/DDBJ databases">
        <title>Bacterial novel species Mucilaginibacter sp. SD-g isolated from soil.</title>
        <authorList>
            <person name="Jung H.-Y."/>
        </authorList>
    </citation>
    <scope>NUCLEOTIDE SEQUENCE</scope>
    <source>
        <strain evidence="6">SD-g</strain>
    </source>
</reference>
<dbReference type="InterPro" id="IPR017853">
    <property type="entry name" value="GH"/>
</dbReference>
<dbReference type="EC" id="3.2.1.78" evidence="2"/>
<dbReference type="EMBL" id="JAEHFW010000002">
    <property type="protein sequence ID" value="MBK0379722.1"/>
    <property type="molecule type" value="Genomic_DNA"/>
</dbReference>
<dbReference type="Gene3D" id="3.20.20.80">
    <property type="entry name" value="Glycosidases"/>
    <property type="match status" value="1"/>
</dbReference>
<keyword evidence="7" id="KW-1185">Reference proteome</keyword>
<dbReference type="InterPro" id="IPR045053">
    <property type="entry name" value="MAN-like"/>
</dbReference>
<evidence type="ECO:0000256" key="4">
    <source>
        <dbReference type="ARBA" id="ARBA00023295"/>
    </source>
</evidence>
<comment type="catalytic activity">
    <reaction evidence="1">
        <text>Random hydrolysis of (1-&gt;4)-beta-D-mannosidic linkages in mannans, galactomannans and glucomannans.</text>
        <dbReference type="EC" id="3.2.1.78"/>
    </reaction>
</comment>
<dbReference type="Pfam" id="PF26410">
    <property type="entry name" value="GH5_mannosidase"/>
    <property type="match status" value="1"/>
</dbReference>
<keyword evidence="4" id="KW-0326">Glycosidase</keyword>
<comment type="caution">
    <text evidence="6">The sequence shown here is derived from an EMBL/GenBank/DDBJ whole genome shotgun (WGS) entry which is preliminary data.</text>
</comment>
<evidence type="ECO:0000256" key="2">
    <source>
        <dbReference type="ARBA" id="ARBA00012706"/>
    </source>
</evidence>
<organism evidence="6 7">
    <name type="scientific">Mucilaginibacter segetis</name>
    <dbReference type="NCBI Taxonomy" id="2793071"/>
    <lineage>
        <taxon>Bacteria</taxon>
        <taxon>Pseudomonadati</taxon>
        <taxon>Bacteroidota</taxon>
        <taxon>Sphingobacteriia</taxon>
        <taxon>Sphingobacteriales</taxon>
        <taxon>Sphingobacteriaceae</taxon>
        <taxon>Mucilaginibacter</taxon>
    </lineage>
</organism>
<accession>A0A934PUC0</accession>
<dbReference type="GO" id="GO:0005975">
    <property type="term" value="P:carbohydrate metabolic process"/>
    <property type="evidence" value="ECO:0007669"/>
    <property type="project" value="InterPro"/>
</dbReference>
<dbReference type="SUPFAM" id="SSF51445">
    <property type="entry name" value="(Trans)glycosidases"/>
    <property type="match status" value="1"/>
</dbReference>
<keyword evidence="3" id="KW-0378">Hydrolase</keyword>
<proteinExistence type="predicted"/>
<dbReference type="AlphaFoldDB" id="A0A934PUC0"/>
<evidence type="ECO:0000313" key="7">
    <source>
        <dbReference type="Proteomes" id="UP000613193"/>
    </source>
</evidence>
<evidence type="ECO:0000259" key="5">
    <source>
        <dbReference type="Pfam" id="PF26410"/>
    </source>
</evidence>
<evidence type="ECO:0000256" key="3">
    <source>
        <dbReference type="ARBA" id="ARBA00022801"/>
    </source>
</evidence>
<dbReference type="PANTHER" id="PTHR31451">
    <property type="match status" value="1"/>
</dbReference>
<evidence type="ECO:0000313" key="6">
    <source>
        <dbReference type="EMBL" id="MBK0379722.1"/>
    </source>
</evidence>